<gene>
    <name evidence="1" type="ORF">SMD11_0426</name>
</gene>
<proteinExistence type="predicted"/>
<dbReference type="AlphaFoldDB" id="A0A1Z2KVM4"/>
<organism evidence="1 2">
    <name type="scientific">Streptomyces albireticuli</name>
    <dbReference type="NCBI Taxonomy" id="1940"/>
    <lineage>
        <taxon>Bacteria</taxon>
        <taxon>Bacillati</taxon>
        <taxon>Actinomycetota</taxon>
        <taxon>Actinomycetes</taxon>
        <taxon>Kitasatosporales</taxon>
        <taxon>Streptomycetaceae</taxon>
        <taxon>Streptomyces</taxon>
    </lineage>
</organism>
<evidence type="ECO:0008006" key="3">
    <source>
        <dbReference type="Google" id="ProtNLM"/>
    </source>
</evidence>
<dbReference type="Pfam" id="PF14273">
    <property type="entry name" value="DUF4360"/>
    <property type="match status" value="1"/>
</dbReference>
<sequence length="165" mass="17266">MSVAVSPDNTEFTVRSGGLSVRVAAGSKPSDARKNCQMTLDADLPQGYTYAIAGTRYGGFGSLEKGAGGQVKAGNYFQGSPSTTSVSHPFSGPFEGGWEESDVTDERNLVFAPCGEDRLLNLTMALQVDAGTSSPSATGSHLNFGATPDSADTVYRLAWKRCPTT</sequence>
<dbReference type="EMBL" id="CP021744">
    <property type="protein sequence ID" value="ARZ66092.1"/>
    <property type="molecule type" value="Genomic_DNA"/>
</dbReference>
<dbReference type="PANTHER" id="PTHR38847:SF1">
    <property type="entry name" value="PSEUDOURIDINE SYNTHASE RSUA_RLUA-LIKE DOMAIN-CONTAINING PROTEIN"/>
    <property type="match status" value="1"/>
</dbReference>
<evidence type="ECO:0000313" key="2">
    <source>
        <dbReference type="Proteomes" id="UP000195755"/>
    </source>
</evidence>
<evidence type="ECO:0000313" key="1">
    <source>
        <dbReference type="EMBL" id="ARZ66092.1"/>
    </source>
</evidence>
<reference evidence="1 2" key="1">
    <citation type="submission" date="2017-06" db="EMBL/GenBank/DDBJ databases">
        <title>Streptomyces albireticuli Genome sequencing and assembly.</title>
        <authorList>
            <person name="Wang Y."/>
            <person name="Du B."/>
            <person name="Ding Y."/>
            <person name="Liu H."/>
            <person name="Hou Q."/>
            <person name="Liu K."/>
            <person name="Yao L."/>
            <person name="Wang C."/>
        </authorList>
    </citation>
    <scope>NUCLEOTIDE SEQUENCE [LARGE SCALE GENOMIC DNA]</scope>
    <source>
        <strain evidence="1 2">MDJK11</strain>
    </source>
</reference>
<dbReference type="InterPro" id="IPR025649">
    <property type="entry name" value="DUF4360"/>
</dbReference>
<accession>A0A1Z2KVM4</accession>
<dbReference type="PANTHER" id="PTHR38847">
    <property type="match status" value="1"/>
</dbReference>
<name>A0A1Z2KVM4_9ACTN</name>
<dbReference type="Proteomes" id="UP000195755">
    <property type="component" value="Chromosome"/>
</dbReference>
<protein>
    <recommendedName>
        <fullName evidence="3">DUF4360 domain-containing protein</fullName>
    </recommendedName>
</protein>
<dbReference type="KEGG" id="salj:SMD11_0426"/>